<dbReference type="AlphaFoldDB" id="Q7X2W0"/>
<dbReference type="SUPFAM" id="SSF100939">
    <property type="entry name" value="SPOC domain-like"/>
    <property type="match status" value="1"/>
</dbReference>
<evidence type="ECO:0000313" key="3">
    <source>
        <dbReference type="EMBL" id="AAP58604.1"/>
    </source>
</evidence>
<organism evidence="3">
    <name type="scientific">uncultured Acidobacteriota bacterium</name>
    <dbReference type="NCBI Taxonomy" id="171953"/>
    <lineage>
        <taxon>Bacteria</taxon>
        <taxon>Pseudomonadati</taxon>
        <taxon>Acidobacteriota</taxon>
        <taxon>environmental samples</taxon>
    </lineage>
</organism>
<reference evidence="3" key="1">
    <citation type="journal article" date="2003" name="Mol. Microbiol.">
        <title>Acidobacteria form a coherent but highly diverse group within the bacterial domain: evidence from environmental genomics.</title>
        <authorList>
            <person name="Quaiser A."/>
            <person name="Ochsenreiter T."/>
            <person name="Lanz C."/>
            <person name="Schuster S.C."/>
            <person name="Treusch A.H."/>
            <person name="Eck J."/>
            <person name="Schleper C."/>
        </authorList>
    </citation>
    <scope>NUCLEOTIDE SEQUENCE</scope>
</reference>
<dbReference type="InterPro" id="IPR009187">
    <property type="entry name" value="Prok_Ku"/>
</dbReference>
<dbReference type="GO" id="GO:0006303">
    <property type="term" value="P:double-strand break repair via nonhomologous end joining"/>
    <property type="evidence" value="ECO:0007669"/>
    <property type="project" value="InterPro"/>
</dbReference>
<protein>
    <recommendedName>
        <fullName evidence="2">Ku domain-containing protein</fullName>
    </recommendedName>
</protein>
<dbReference type="InterPro" id="IPR016194">
    <property type="entry name" value="SPOC-like_C_dom_sf"/>
</dbReference>
<evidence type="ECO:0000256" key="1">
    <source>
        <dbReference type="ARBA" id="ARBA00023125"/>
    </source>
</evidence>
<feature type="domain" description="Ku" evidence="2">
    <location>
        <begin position="1"/>
        <end position="63"/>
    </location>
</feature>
<evidence type="ECO:0000259" key="2">
    <source>
        <dbReference type="Pfam" id="PF02735"/>
    </source>
</evidence>
<dbReference type="Pfam" id="PF02735">
    <property type="entry name" value="Ku"/>
    <property type="match status" value="1"/>
</dbReference>
<name>Q7X2W0_9BACT</name>
<keyword evidence="1" id="KW-0238">DNA-binding</keyword>
<proteinExistence type="predicted"/>
<sequence>MKQTGKVGIGKVVLRDREDLVAVFPHENGLVMQKLHYPNEIRNMKDVPEIENATKVDKNEMKMATMLVEQMVTTLSEIDTVDQYHEALKKLIESKIKGKKVVEFEVEEVPRLDIMSALKKSLQASNRKPMVKATPAEARKKALTLVKAEAKPKAVKRRKAS</sequence>
<dbReference type="EMBL" id="AH012920">
    <property type="protein sequence ID" value="AAP58604.1"/>
    <property type="molecule type" value="Genomic_DNA"/>
</dbReference>
<accession>Q7X2W0</accession>
<dbReference type="PANTHER" id="PTHR41251">
    <property type="entry name" value="NON-HOMOLOGOUS END JOINING PROTEIN KU"/>
    <property type="match status" value="1"/>
</dbReference>
<dbReference type="InterPro" id="IPR006164">
    <property type="entry name" value="DNA_bd_Ku70/Ku80"/>
</dbReference>
<dbReference type="PANTHER" id="PTHR41251:SF1">
    <property type="entry name" value="NON-HOMOLOGOUS END JOINING PROTEIN KU"/>
    <property type="match status" value="1"/>
</dbReference>
<dbReference type="GO" id="GO:0003690">
    <property type="term" value="F:double-stranded DNA binding"/>
    <property type="evidence" value="ECO:0007669"/>
    <property type="project" value="TreeGrafter"/>
</dbReference>